<dbReference type="AlphaFoldDB" id="A0A9Q0JDY7"/>
<evidence type="ECO:0000313" key="1">
    <source>
        <dbReference type="EMBL" id="KAJ4839191.1"/>
    </source>
</evidence>
<accession>A0A9Q0JDY7</accession>
<organism evidence="1 2">
    <name type="scientific">Turnera subulata</name>
    <dbReference type="NCBI Taxonomy" id="218843"/>
    <lineage>
        <taxon>Eukaryota</taxon>
        <taxon>Viridiplantae</taxon>
        <taxon>Streptophyta</taxon>
        <taxon>Embryophyta</taxon>
        <taxon>Tracheophyta</taxon>
        <taxon>Spermatophyta</taxon>
        <taxon>Magnoliopsida</taxon>
        <taxon>eudicotyledons</taxon>
        <taxon>Gunneridae</taxon>
        <taxon>Pentapetalae</taxon>
        <taxon>rosids</taxon>
        <taxon>fabids</taxon>
        <taxon>Malpighiales</taxon>
        <taxon>Passifloraceae</taxon>
        <taxon>Turnera</taxon>
    </lineage>
</organism>
<dbReference type="Proteomes" id="UP001141552">
    <property type="component" value="Unassembled WGS sequence"/>
</dbReference>
<proteinExistence type="predicted"/>
<keyword evidence="2" id="KW-1185">Reference proteome</keyword>
<dbReference type="OrthoDB" id="1160067at2759"/>
<protein>
    <recommendedName>
        <fullName evidence="3">F-box domain-containing protein</fullName>
    </recommendedName>
</protein>
<comment type="caution">
    <text evidence="1">The sequence shown here is derived from an EMBL/GenBank/DDBJ whole genome shotgun (WGS) entry which is preliminary data.</text>
</comment>
<sequence>MEIQKTSSIEDVDDALLLEILVRGLSTYSHLTQCKVVSKRWLSMISSPIFLKQWKENYKTFHANHKKAAPFTLLANLIFRFPTGILDHYILNHTASDQHPLFRSKRFKLGFL</sequence>
<feature type="non-terminal residue" evidence="1">
    <location>
        <position position="112"/>
    </location>
</feature>
<dbReference type="SUPFAM" id="SSF81383">
    <property type="entry name" value="F-box domain"/>
    <property type="match status" value="1"/>
</dbReference>
<reference evidence="1" key="1">
    <citation type="submission" date="2022-02" db="EMBL/GenBank/DDBJ databases">
        <authorList>
            <person name="Henning P.M."/>
            <person name="McCubbin A.G."/>
            <person name="Shore J.S."/>
        </authorList>
    </citation>
    <scope>NUCLEOTIDE SEQUENCE</scope>
    <source>
        <strain evidence="1">F60SS</strain>
        <tissue evidence="1">Leaves</tissue>
    </source>
</reference>
<evidence type="ECO:0008006" key="3">
    <source>
        <dbReference type="Google" id="ProtNLM"/>
    </source>
</evidence>
<dbReference type="EMBL" id="JAKUCV010003381">
    <property type="protein sequence ID" value="KAJ4839191.1"/>
    <property type="molecule type" value="Genomic_DNA"/>
</dbReference>
<name>A0A9Q0JDY7_9ROSI</name>
<gene>
    <name evidence="1" type="ORF">Tsubulata_023138</name>
</gene>
<reference evidence="1" key="2">
    <citation type="journal article" date="2023" name="Plants (Basel)">
        <title>Annotation of the Turnera subulata (Passifloraceae) Draft Genome Reveals the S-Locus Evolved after the Divergence of Turneroideae from Passifloroideae in a Stepwise Manner.</title>
        <authorList>
            <person name="Henning P.M."/>
            <person name="Roalson E.H."/>
            <person name="Mir W."/>
            <person name="McCubbin A.G."/>
            <person name="Shore J.S."/>
        </authorList>
    </citation>
    <scope>NUCLEOTIDE SEQUENCE</scope>
    <source>
        <strain evidence="1">F60SS</strain>
    </source>
</reference>
<evidence type="ECO:0000313" key="2">
    <source>
        <dbReference type="Proteomes" id="UP001141552"/>
    </source>
</evidence>
<dbReference type="InterPro" id="IPR036047">
    <property type="entry name" value="F-box-like_dom_sf"/>
</dbReference>